<dbReference type="SUPFAM" id="SSF54909">
    <property type="entry name" value="Dimeric alpha+beta barrel"/>
    <property type="match status" value="1"/>
</dbReference>
<dbReference type="RefSeq" id="WP_188071353.1">
    <property type="nucleotide sequence ID" value="NZ_BSPS01000039.1"/>
</dbReference>
<dbReference type="EMBL" id="JACIDT010000004">
    <property type="protein sequence ID" value="MBB3925803.1"/>
    <property type="molecule type" value="Genomic_DNA"/>
</dbReference>
<proteinExistence type="predicted"/>
<keyword evidence="2" id="KW-0503">Monooxygenase</keyword>
<dbReference type="AlphaFoldDB" id="A0A7W6BF86"/>
<evidence type="ECO:0000313" key="3">
    <source>
        <dbReference type="Proteomes" id="UP000571950"/>
    </source>
</evidence>
<keyword evidence="3" id="KW-1185">Reference proteome</keyword>
<gene>
    <name evidence="2" type="ORF">GGR43_001518</name>
</gene>
<keyword evidence="2" id="KW-0560">Oxidoreductase</keyword>
<dbReference type="InterPro" id="IPR007138">
    <property type="entry name" value="ABM_dom"/>
</dbReference>
<organism evidence="2 3">
    <name type="scientific">Sphingobium jiangsuense</name>
    <dbReference type="NCBI Taxonomy" id="870476"/>
    <lineage>
        <taxon>Bacteria</taxon>
        <taxon>Pseudomonadati</taxon>
        <taxon>Pseudomonadota</taxon>
        <taxon>Alphaproteobacteria</taxon>
        <taxon>Sphingomonadales</taxon>
        <taxon>Sphingomonadaceae</taxon>
        <taxon>Sphingobium</taxon>
    </lineage>
</organism>
<comment type="caution">
    <text evidence="2">The sequence shown here is derived from an EMBL/GenBank/DDBJ whole genome shotgun (WGS) entry which is preliminary data.</text>
</comment>
<dbReference type="InterPro" id="IPR011008">
    <property type="entry name" value="Dimeric_a/b-barrel"/>
</dbReference>
<accession>A0A7W6BF86</accession>
<evidence type="ECO:0000313" key="2">
    <source>
        <dbReference type="EMBL" id="MBB3925803.1"/>
    </source>
</evidence>
<sequence>MMLTILVTMTVKAEDADEFEAALNALIPLLRKTEPETLRFDCYRVARQDGVYRLLEAYTSREALDFHINNPATEAQRATFKRLLSGPTEVLTLTPLGGK</sequence>
<dbReference type="Gene3D" id="3.30.70.100">
    <property type="match status" value="1"/>
</dbReference>
<dbReference type="Pfam" id="PF03992">
    <property type="entry name" value="ABM"/>
    <property type="match status" value="1"/>
</dbReference>
<name>A0A7W6BF86_9SPHN</name>
<dbReference type="Proteomes" id="UP000571950">
    <property type="component" value="Unassembled WGS sequence"/>
</dbReference>
<protein>
    <submittedName>
        <fullName evidence="2">Quinol monooxygenase YgiN</fullName>
    </submittedName>
</protein>
<evidence type="ECO:0000259" key="1">
    <source>
        <dbReference type="PROSITE" id="PS51725"/>
    </source>
</evidence>
<dbReference type="GO" id="GO:0004497">
    <property type="term" value="F:monooxygenase activity"/>
    <property type="evidence" value="ECO:0007669"/>
    <property type="project" value="UniProtKB-KW"/>
</dbReference>
<feature type="domain" description="ABM" evidence="1">
    <location>
        <begin position="3"/>
        <end position="92"/>
    </location>
</feature>
<dbReference type="PROSITE" id="PS51725">
    <property type="entry name" value="ABM"/>
    <property type="match status" value="1"/>
</dbReference>
<reference evidence="2 3" key="1">
    <citation type="submission" date="2020-08" db="EMBL/GenBank/DDBJ databases">
        <title>Genomic Encyclopedia of Type Strains, Phase IV (KMG-IV): sequencing the most valuable type-strain genomes for metagenomic binning, comparative biology and taxonomic classification.</title>
        <authorList>
            <person name="Goeker M."/>
        </authorList>
    </citation>
    <scope>NUCLEOTIDE SEQUENCE [LARGE SCALE GENOMIC DNA]</scope>
    <source>
        <strain evidence="2 3">DSM 26189</strain>
    </source>
</reference>